<dbReference type="AlphaFoldDB" id="A0A255FVW1"/>
<sequence>MGRASPGATGRFAGYRPRAGHGTILHKAEFDLSECPDQNRSQWVASTAGGKAAAVAEQLGLSKGMVVQELGWDDDVDDDLRIAVEDALDAEMVEEAMEACDAVLLWWREDDGDLADGLVDALTDLADTGWIWLLTPKVGRDGHVDPAEVAEAATTAGLQHTSTAPISEDWVASKLVRPKGSRR</sequence>
<dbReference type="Pfam" id="PF11253">
    <property type="entry name" value="DUF3052"/>
    <property type="match status" value="1"/>
</dbReference>
<evidence type="ECO:0000313" key="2">
    <source>
        <dbReference type="Proteomes" id="UP000215896"/>
    </source>
</evidence>
<comment type="caution">
    <text evidence="1">The sequence shown here is derived from an EMBL/GenBank/DDBJ whole genome shotgun (WGS) entry which is preliminary data.</text>
</comment>
<name>A0A255FVW1_9ACTN</name>
<evidence type="ECO:0000313" key="1">
    <source>
        <dbReference type="EMBL" id="OYO07840.1"/>
    </source>
</evidence>
<organism evidence="1 2">
    <name type="scientific">Enemella evansiae</name>
    <dbReference type="NCBI Taxonomy" id="2016499"/>
    <lineage>
        <taxon>Bacteria</taxon>
        <taxon>Bacillati</taxon>
        <taxon>Actinomycetota</taxon>
        <taxon>Actinomycetes</taxon>
        <taxon>Propionibacteriales</taxon>
        <taxon>Propionibacteriaceae</taxon>
        <taxon>Enemella</taxon>
    </lineage>
</organism>
<dbReference type="OrthoDB" id="5185945at2"/>
<protein>
    <recommendedName>
        <fullName evidence="3">DUF3052 domain-containing protein</fullName>
    </recommendedName>
</protein>
<reference evidence="1 2" key="1">
    <citation type="submission" date="2017-07" db="EMBL/GenBank/DDBJ databases">
        <title>Draft whole genome sequences of clinical Proprionibacteriaceae strains.</title>
        <authorList>
            <person name="Bernier A.-M."/>
            <person name="Bernard K."/>
            <person name="Domingo M.-C."/>
        </authorList>
    </citation>
    <scope>NUCLEOTIDE SEQUENCE [LARGE SCALE GENOMIC DNA]</scope>
    <source>
        <strain evidence="1 2">NML 030167</strain>
    </source>
</reference>
<evidence type="ECO:0008006" key="3">
    <source>
        <dbReference type="Google" id="ProtNLM"/>
    </source>
</evidence>
<dbReference type="InterPro" id="IPR021412">
    <property type="entry name" value="DUF3052"/>
</dbReference>
<proteinExistence type="predicted"/>
<dbReference type="EMBL" id="NMVO01000019">
    <property type="protein sequence ID" value="OYO07840.1"/>
    <property type="molecule type" value="Genomic_DNA"/>
</dbReference>
<dbReference type="Proteomes" id="UP000215896">
    <property type="component" value="Unassembled WGS sequence"/>
</dbReference>
<gene>
    <name evidence="1" type="ORF">CGZ94_20420</name>
</gene>
<keyword evidence="2" id="KW-1185">Reference proteome</keyword>
<accession>A0A255FVW1</accession>